<gene>
    <name evidence="2" type="ORF">WICPIJ_005135</name>
</gene>
<proteinExistence type="predicted"/>
<evidence type="ECO:0000313" key="3">
    <source>
        <dbReference type="Proteomes" id="UP000774326"/>
    </source>
</evidence>
<sequence length="144" mass="15514">MGSITFKTRKPGPNEPSLTPSDLNVSKKSIYDTSPDTPTALMDSDKVPIWLTFNNKALAAFFSMAVLILNGLVTVKSSPTIWMSTLVKKWTQASQSSSANGSSIETIGYSLINSAYKSANCSPVNHLVGSESGFLKSKSYLPSW</sequence>
<dbReference type="Proteomes" id="UP000774326">
    <property type="component" value="Unassembled WGS sequence"/>
</dbReference>
<name>A0A9P8Q6J5_WICPI</name>
<reference evidence="2" key="2">
    <citation type="submission" date="2021-01" db="EMBL/GenBank/DDBJ databases">
        <authorList>
            <person name="Schikora-Tamarit M.A."/>
        </authorList>
    </citation>
    <scope>NUCLEOTIDE SEQUENCE</scope>
    <source>
        <strain evidence="2">CBS2887</strain>
    </source>
</reference>
<dbReference type="EMBL" id="JAEUBG010002883">
    <property type="protein sequence ID" value="KAH3683890.1"/>
    <property type="molecule type" value="Genomic_DNA"/>
</dbReference>
<dbReference type="OrthoDB" id="7960931at2759"/>
<feature type="region of interest" description="Disordered" evidence="1">
    <location>
        <begin position="1"/>
        <end position="22"/>
    </location>
</feature>
<evidence type="ECO:0000256" key="1">
    <source>
        <dbReference type="SAM" id="MobiDB-lite"/>
    </source>
</evidence>
<keyword evidence="3" id="KW-1185">Reference proteome</keyword>
<dbReference type="AlphaFoldDB" id="A0A9P8Q6J5"/>
<evidence type="ECO:0000313" key="2">
    <source>
        <dbReference type="EMBL" id="KAH3683890.1"/>
    </source>
</evidence>
<accession>A0A9P8Q6J5</accession>
<comment type="caution">
    <text evidence="2">The sequence shown here is derived from an EMBL/GenBank/DDBJ whole genome shotgun (WGS) entry which is preliminary data.</text>
</comment>
<protein>
    <submittedName>
        <fullName evidence="2">Uncharacterized protein</fullName>
    </submittedName>
</protein>
<reference evidence="2" key="1">
    <citation type="journal article" date="2021" name="Open Biol.">
        <title>Shared evolutionary footprints suggest mitochondrial oxidative damage underlies multiple complex I losses in fungi.</title>
        <authorList>
            <person name="Schikora-Tamarit M.A."/>
            <person name="Marcet-Houben M."/>
            <person name="Nosek J."/>
            <person name="Gabaldon T."/>
        </authorList>
    </citation>
    <scope>NUCLEOTIDE SEQUENCE</scope>
    <source>
        <strain evidence="2">CBS2887</strain>
    </source>
</reference>
<organism evidence="2 3">
    <name type="scientific">Wickerhamomyces pijperi</name>
    <name type="common">Yeast</name>
    <name type="synonym">Pichia pijperi</name>
    <dbReference type="NCBI Taxonomy" id="599730"/>
    <lineage>
        <taxon>Eukaryota</taxon>
        <taxon>Fungi</taxon>
        <taxon>Dikarya</taxon>
        <taxon>Ascomycota</taxon>
        <taxon>Saccharomycotina</taxon>
        <taxon>Saccharomycetes</taxon>
        <taxon>Phaffomycetales</taxon>
        <taxon>Wickerhamomycetaceae</taxon>
        <taxon>Wickerhamomyces</taxon>
    </lineage>
</organism>